<keyword evidence="3 12" id="KW-0812">Transmembrane</keyword>
<evidence type="ECO:0000256" key="6">
    <source>
        <dbReference type="ARBA" id="ARBA00023002"/>
    </source>
</evidence>
<evidence type="ECO:0000256" key="3">
    <source>
        <dbReference type="ARBA" id="ARBA00022692"/>
    </source>
</evidence>
<dbReference type="Proteomes" id="UP001147830">
    <property type="component" value="Unassembled WGS sequence"/>
</dbReference>
<protein>
    <submittedName>
        <fullName evidence="13">COX15/CtaA family protein</fullName>
    </submittedName>
</protein>
<evidence type="ECO:0000313" key="14">
    <source>
        <dbReference type="Proteomes" id="UP001147830"/>
    </source>
</evidence>
<dbReference type="GO" id="GO:0016491">
    <property type="term" value="F:oxidoreductase activity"/>
    <property type="evidence" value="ECO:0007669"/>
    <property type="project" value="UniProtKB-KW"/>
</dbReference>
<feature type="transmembrane region" description="Helical" evidence="12">
    <location>
        <begin position="74"/>
        <end position="94"/>
    </location>
</feature>
<keyword evidence="9 12" id="KW-0472">Membrane</keyword>
<keyword evidence="4" id="KW-0479">Metal-binding</keyword>
<evidence type="ECO:0000256" key="11">
    <source>
        <dbReference type="ARBA" id="ARBA00023444"/>
    </source>
</evidence>
<keyword evidence="8" id="KW-0350">Heme biosynthesis</keyword>
<dbReference type="InterPro" id="IPR050450">
    <property type="entry name" value="COX15/CtaA_HemeA_synthase"/>
</dbReference>
<keyword evidence="7" id="KW-0408">Iron</keyword>
<comment type="pathway">
    <text evidence="11">Porphyrin-containing compound metabolism.</text>
</comment>
<feature type="transmembrane region" description="Helical" evidence="12">
    <location>
        <begin position="254"/>
        <end position="275"/>
    </location>
</feature>
<keyword evidence="2" id="KW-1003">Cell membrane</keyword>
<keyword evidence="10" id="KW-1015">Disulfide bond</keyword>
<comment type="subcellular location">
    <subcellularLocation>
        <location evidence="1">Membrane</location>
        <topology evidence="1">Multi-pass membrane protein</topology>
    </subcellularLocation>
</comment>
<feature type="transmembrane region" description="Helical" evidence="12">
    <location>
        <begin position="106"/>
        <end position="123"/>
    </location>
</feature>
<dbReference type="PANTHER" id="PTHR35457:SF1">
    <property type="entry name" value="HEME A SYNTHASE"/>
    <property type="match status" value="1"/>
</dbReference>
<dbReference type="PANTHER" id="PTHR35457">
    <property type="entry name" value="HEME A SYNTHASE"/>
    <property type="match status" value="1"/>
</dbReference>
<evidence type="ECO:0000313" key="13">
    <source>
        <dbReference type="EMBL" id="MCT7361145.1"/>
    </source>
</evidence>
<dbReference type="EMBL" id="JAOANI010000032">
    <property type="protein sequence ID" value="MCT7361145.1"/>
    <property type="molecule type" value="Genomic_DNA"/>
</dbReference>
<sequence>MNHLKTLRTLALVAALTAFTVVMLGAATRLLDAGLGCPDWPGCYGRLVVPQAHIAAQYAPHAPLEAEKAWMEMIHRYLAASLGLMALLLVYFSWRARTQAPGLLRWTSLLLGLVIVQGAFGAWTVTLKLWPQVVTLHLLGGFSCLLLLSFIAWRVYQPEAAAVPCAVKQEPAARRRNRRPGVFWLALILLILQIALGGWTSSNYAGIGCMGFPTCNGQWWPDMDFSSAFHLTQSIGPDYLYGQLHASARSAIQWTHRLVALALGLALLGLYWQAGQREQAVQREQAGQREFVARRRAVLCCAGLYLLQVTLGIVLVIWSLPFPPALLHTAGAALLMLALVYCGLVWLRPGEPANQRQKTWHLVEDVI</sequence>
<gene>
    <name evidence="13" type="ORF">NYR02_19160</name>
</gene>
<keyword evidence="6" id="KW-0560">Oxidoreductase</keyword>
<evidence type="ECO:0000256" key="12">
    <source>
        <dbReference type="SAM" id="Phobius"/>
    </source>
</evidence>
<evidence type="ECO:0000256" key="2">
    <source>
        <dbReference type="ARBA" id="ARBA00022475"/>
    </source>
</evidence>
<feature type="transmembrane region" description="Helical" evidence="12">
    <location>
        <begin position="129"/>
        <end position="153"/>
    </location>
</feature>
<evidence type="ECO:0000256" key="10">
    <source>
        <dbReference type="ARBA" id="ARBA00023157"/>
    </source>
</evidence>
<dbReference type="Pfam" id="PF02628">
    <property type="entry name" value="COX15-CtaA"/>
    <property type="match status" value="1"/>
</dbReference>
<evidence type="ECO:0000256" key="7">
    <source>
        <dbReference type="ARBA" id="ARBA00023004"/>
    </source>
</evidence>
<comment type="caution">
    <text evidence="13">The sequence shown here is derived from an EMBL/GenBank/DDBJ whole genome shotgun (WGS) entry which is preliminary data.</text>
</comment>
<feature type="transmembrane region" description="Helical" evidence="12">
    <location>
        <begin position="182"/>
        <end position="200"/>
    </location>
</feature>
<evidence type="ECO:0000256" key="1">
    <source>
        <dbReference type="ARBA" id="ARBA00004141"/>
    </source>
</evidence>
<dbReference type="GO" id="GO:0016020">
    <property type="term" value="C:membrane"/>
    <property type="evidence" value="ECO:0007669"/>
    <property type="project" value="UniProtKB-SubCell"/>
</dbReference>
<reference evidence="13" key="2">
    <citation type="submission" date="2022-08" db="EMBL/GenBank/DDBJ databases">
        <authorList>
            <person name="Dong C."/>
        </authorList>
    </citation>
    <scope>NUCLEOTIDE SEQUENCE</scope>
    <source>
        <strain evidence="13">59MF3M-4</strain>
    </source>
</reference>
<feature type="transmembrane region" description="Helical" evidence="12">
    <location>
        <begin position="326"/>
        <end position="347"/>
    </location>
</feature>
<dbReference type="GO" id="GO:0046872">
    <property type="term" value="F:metal ion binding"/>
    <property type="evidence" value="ECO:0007669"/>
    <property type="project" value="UniProtKB-KW"/>
</dbReference>
<keyword evidence="14" id="KW-1185">Reference proteome</keyword>
<name>A0A9X3AT35_9GAMM</name>
<dbReference type="AlphaFoldDB" id="A0A9X3AT35"/>
<keyword evidence="5 12" id="KW-1133">Transmembrane helix</keyword>
<proteinExistence type="predicted"/>
<accession>A0A9X3AT35</accession>
<evidence type="ECO:0000256" key="8">
    <source>
        <dbReference type="ARBA" id="ARBA00023133"/>
    </source>
</evidence>
<dbReference type="GO" id="GO:0006784">
    <property type="term" value="P:heme A biosynthetic process"/>
    <property type="evidence" value="ECO:0007669"/>
    <property type="project" value="InterPro"/>
</dbReference>
<evidence type="ECO:0000256" key="5">
    <source>
        <dbReference type="ARBA" id="ARBA00022989"/>
    </source>
</evidence>
<evidence type="ECO:0000256" key="9">
    <source>
        <dbReference type="ARBA" id="ARBA00023136"/>
    </source>
</evidence>
<dbReference type="RefSeq" id="WP_260977971.1">
    <property type="nucleotide sequence ID" value="NZ_JAOANI010000032.1"/>
</dbReference>
<reference evidence="13" key="1">
    <citation type="journal article" date="2022" name="Front. Microbiol.">
        <title>Genome-based taxonomic rearrangement of Oceanobacter-related bacteria including the description of Thalassolituus hydrocarbonoclasticus sp. nov. and Thalassolituus pacificus sp. nov. and emended description of the genus Thalassolituus.</title>
        <authorList>
            <person name="Dong C."/>
            <person name="Wei L."/>
            <person name="Wang J."/>
            <person name="Lai Q."/>
            <person name="Huang Z."/>
            <person name="Shao Z."/>
        </authorList>
    </citation>
    <scope>NUCLEOTIDE SEQUENCE</scope>
    <source>
        <strain evidence="13">59MF3M-4</strain>
    </source>
</reference>
<evidence type="ECO:0000256" key="4">
    <source>
        <dbReference type="ARBA" id="ARBA00022723"/>
    </source>
</evidence>
<organism evidence="13 14">
    <name type="scientific">Thalassolituus pacificus</name>
    <dbReference type="NCBI Taxonomy" id="2975440"/>
    <lineage>
        <taxon>Bacteria</taxon>
        <taxon>Pseudomonadati</taxon>
        <taxon>Pseudomonadota</taxon>
        <taxon>Gammaproteobacteria</taxon>
        <taxon>Oceanospirillales</taxon>
        <taxon>Oceanospirillaceae</taxon>
        <taxon>Thalassolituus</taxon>
    </lineage>
</organism>
<feature type="transmembrane region" description="Helical" evidence="12">
    <location>
        <begin position="296"/>
        <end position="320"/>
    </location>
</feature>
<dbReference type="InterPro" id="IPR003780">
    <property type="entry name" value="COX15/CtaA_fam"/>
</dbReference>